<dbReference type="EMBL" id="VFQX01000068">
    <property type="protein sequence ID" value="KAF0972330.1"/>
    <property type="molecule type" value="Genomic_DNA"/>
</dbReference>
<evidence type="ECO:0008006" key="4">
    <source>
        <dbReference type="Google" id="ProtNLM"/>
    </source>
</evidence>
<feature type="region of interest" description="Disordered" evidence="1">
    <location>
        <begin position="1"/>
        <end position="33"/>
    </location>
</feature>
<dbReference type="Proteomes" id="UP000444721">
    <property type="component" value="Unassembled WGS sequence"/>
</dbReference>
<organism evidence="2 3">
    <name type="scientific">Naegleria fowleri</name>
    <name type="common">Brain eating amoeba</name>
    <dbReference type="NCBI Taxonomy" id="5763"/>
    <lineage>
        <taxon>Eukaryota</taxon>
        <taxon>Discoba</taxon>
        <taxon>Heterolobosea</taxon>
        <taxon>Tetramitia</taxon>
        <taxon>Eutetramitia</taxon>
        <taxon>Vahlkampfiidae</taxon>
        <taxon>Naegleria</taxon>
    </lineage>
</organism>
<evidence type="ECO:0000313" key="3">
    <source>
        <dbReference type="Proteomes" id="UP000444721"/>
    </source>
</evidence>
<reference evidence="2 3" key="1">
    <citation type="journal article" date="2019" name="Sci. Rep.">
        <title>Nanopore sequencing improves the draft genome of the human pathogenic amoeba Naegleria fowleri.</title>
        <authorList>
            <person name="Liechti N."/>
            <person name="Schurch N."/>
            <person name="Bruggmann R."/>
            <person name="Wittwer M."/>
        </authorList>
    </citation>
    <scope>NUCLEOTIDE SEQUENCE [LARGE SCALE GENOMIC DNA]</scope>
    <source>
        <strain evidence="2 3">ATCC 30894</strain>
    </source>
</reference>
<gene>
    <name evidence="2" type="ORF">FDP41_009233</name>
</gene>
<protein>
    <recommendedName>
        <fullName evidence="4">CTLH domain-containing protein</fullName>
    </recommendedName>
</protein>
<dbReference type="AlphaFoldDB" id="A0A6A5BE21"/>
<sequence>MNETTTPSGGRLNSINHEDETAEVNNNSSHNSNERLVDRVVHEINRIHLETPSNPTQQPSSTNMNHDFASSLFRLQNHNSSGCSEHQDGMEDDERFEFMTSTYLNLERLDEMLNEMFLNERVESLQQYREKSKNEEQVFKLIESLILDGECIKAFELLKNQFPSVVEHPLQTKFHILNLKETILKCPVDDYEQQAKCLELCKSTIPSETCVFTSSEHSNLMDTLFLLLREKDNHLMVYKQLQHSRNTLLNEFKLFWYKQKRLFKKEDSTLEVILKYLTTIHNIYQVLNGASSPVPEIESLLLPEKELYVNHYETNTAAHHQPCRERHVIEMTQRMSITREEAMQALIASNHDRMLAMKLEASRLQLNKLILADLVEEHCKIRGLMLPMKEDSISRRDALTKKLYDFLTSNRFEELVCYVNSIDSGALLTYPVITFKIYECMFLHYYRSGDDSKALSVATEKLAPIRLCNEQDFSETVSLLAYDHTANVVPENAQKIMSRIETSREFIVKTLSEVLFDRVGSPSRLVKAIKYLLFIHNHWFQYDTDEMVEYLCINTLKESSLSSLKPLDSMETTSVDPREQDIQSIMDITQLSREEAEGLLDQYKTVEDSLNAFFQL</sequence>
<proteinExistence type="predicted"/>
<name>A0A6A5BE21_NAEFO</name>
<evidence type="ECO:0000256" key="1">
    <source>
        <dbReference type="SAM" id="MobiDB-lite"/>
    </source>
</evidence>
<dbReference type="VEuPathDB" id="AmoebaDB:NF0049240"/>
<dbReference type="OMA" id="DYRICEC"/>
<comment type="caution">
    <text evidence="2">The sequence shown here is derived from an EMBL/GenBank/DDBJ whole genome shotgun (WGS) entry which is preliminary data.</text>
</comment>
<evidence type="ECO:0000313" key="2">
    <source>
        <dbReference type="EMBL" id="KAF0972330.1"/>
    </source>
</evidence>
<dbReference type="VEuPathDB" id="AmoebaDB:FDP41_009233"/>
<dbReference type="RefSeq" id="XP_044557045.1">
    <property type="nucleotide sequence ID" value="XM_044713170.1"/>
</dbReference>
<accession>A0A6A5BE21</accession>
<dbReference type="VEuPathDB" id="AmoebaDB:NfTy_060810"/>
<dbReference type="OrthoDB" id="2415936at2759"/>
<keyword evidence="3" id="KW-1185">Reference proteome</keyword>
<feature type="compositionally biased region" description="Polar residues" evidence="1">
    <location>
        <begin position="1"/>
        <end position="15"/>
    </location>
</feature>
<dbReference type="GeneID" id="68116450"/>